<evidence type="ECO:0000313" key="3">
    <source>
        <dbReference type="EMBL" id="RTQ34404.1"/>
    </source>
</evidence>
<name>A0A431TKK9_9BURK</name>
<comment type="caution">
    <text evidence="3">The sequence shown here is derived from an EMBL/GenBank/DDBJ whole genome shotgun (WGS) entry which is preliminary data.</text>
</comment>
<dbReference type="InterPro" id="IPR023829">
    <property type="entry name" value="PGA_PgaD"/>
</dbReference>
<feature type="region of interest" description="Disordered" evidence="1">
    <location>
        <begin position="1"/>
        <end position="30"/>
    </location>
</feature>
<feature type="transmembrane region" description="Helical" evidence="2">
    <location>
        <begin position="62"/>
        <end position="84"/>
    </location>
</feature>
<dbReference type="GO" id="GO:0043709">
    <property type="term" value="P:cell adhesion involved in single-species biofilm formation"/>
    <property type="evidence" value="ECO:0007669"/>
    <property type="project" value="InterPro"/>
</dbReference>
<dbReference type="Proteomes" id="UP000267418">
    <property type="component" value="Unassembled WGS sequence"/>
</dbReference>
<evidence type="ECO:0000256" key="2">
    <source>
        <dbReference type="SAM" id="Phobius"/>
    </source>
</evidence>
<gene>
    <name evidence="3" type="primary">pgaD</name>
    <name evidence="3" type="ORF">EJP69_08180</name>
</gene>
<evidence type="ECO:0000256" key="1">
    <source>
        <dbReference type="SAM" id="MobiDB-lite"/>
    </source>
</evidence>
<reference evidence="3 4" key="1">
    <citation type="submission" date="2018-12" db="EMBL/GenBank/DDBJ databases">
        <title>The genome of Variovorax gossypii DSM 100435.</title>
        <authorList>
            <person name="Gao J."/>
            <person name="Sun J."/>
        </authorList>
    </citation>
    <scope>NUCLEOTIDE SEQUENCE [LARGE SCALE GENOMIC DNA]</scope>
    <source>
        <strain evidence="3 4">DSM 100435</strain>
    </source>
</reference>
<feature type="transmembrane region" description="Helical" evidence="2">
    <location>
        <begin position="96"/>
        <end position="120"/>
    </location>
</feature>
<feature type="region of interest" description="Disordered" evidence="1">
    <location>
        <begin position="172"/>
        <end position="196"/>
    </location>
</feature>
<sequence length="196" mass="22496">MSHESVFPSSYPPDAHDDAAPPSRRRSWGQPAVDEPIIDAARIPLRAFGSGRSPQRALAMYLWLRLLRPAITIAIWFWAVWYAWPYVLGARSQPEVLHLLSLYGLVICAILVSMLMMAPWRRRQHRREARPEKEKSSLSALATYIEVPPARLSTWQRTRQLLVHHDNNGHLRDAIDTTPATLEPEPQQQPRGTDRR</sequence>
<dbReference type="OrthoDB" id="8847219at2"/>
<accession>A0A431TKK9</accession>
<keyword evidence="4" id="KW-1185">Reference proteome</keyword>
<keyword evidence="2" id="KW-1133">Transmembrane helix</keyword>
<protein>
    <submittedName>
        <fullName evidence="3">Poly-beta-1,6-N-acetyl-D-glucosamine biosynthesis protein PgaD</fullName>
    </submittedName>
</protein>
<dbReference type="EMBL" id="RXOE01000002">
    <property type="protein sequence ID" value="RTQ34404.1"/>
    <property type="molecule type" value="Genomic_DNA"/>
</dbReference>
<keyword evidence="2" id="KW-0472">Membrane</keyword>
<dbReference type="RefSeq" id="WP_093207183.1">
    <property type="nucleotide sequence ID" value="NZ_RXOE01000002.1"/>
</dbReference>
<evidence type="ECO:0000313" key="4">
    <source>
        <dbReference type="Proteomes" id="UP000267418"/>
    </source>
</evidence>
<dbReference type="NCBIfam" id="TIGR03940">
    <property type="entry name" value="PGA_PgaD"/>
    <property type="match status" value="1"/>
</dbReference>
<keyword evidence="2" id="KW-0812">Transmembrane</keyword>
<dbReference type="AlphaFoldDB" id="A0A431TKK9"/>
<feature type="compositionally biased region" description="Polar residues" evidence="1">
    <location>
        <begin position="186"/>
        <end position="196"/>
    </location>
</feature>
<organism evidence="3 4">
    <name type="scientific">Variovorax gossypii</name>
    <dbReference type="NCBI Taxonomy" id="1679495"/>
    <lineage>
        <taxon>Bacteria</taxon>
        <taxon>Pseudomonadati</taxon>
        <taxon>Pseudomonadota</taxon>
        <taxon>Betaproteobacteria</taxon>
        <taxon>Burkholderiales</taxon>
        <taxon>Comamonadaceae</taxon>
        <taxon>Variovorax</taxon>
    </lineage>
</organism>
<proteinExistence type="predicted"/>
<dbReference type="Pfam" id="PF13994">
    <property type="entry name" value="PgaD"/>
    <property type="match status" value="1"/>
</dbReference>